<dbReference type="STRING" id="159291.SAMN05920897_11387"/>
<accession>A0A1N6V0W9</accession>
<evidence type="ECO:0000256" key="2">
    <source>
        <dbReference type="HAMAP-Rule" id="MF_00758"/>
    </source>
</evidence>
<evidence type="ECO:0000256" key="1">
    <source>
        <dbReference type="ARBA" id="ARBA00009600"/>
    </source>
</evidence>
<evidence type="ECO:0000313" key="4">
    <source>
        <dbReference type="Proteomes" id="UP000186400"/>
    </source>
</evidence>
<dbReference type="EMBL" id="FTMS01000013">
    <property type="protein sequence ID" value="SIQ71488.1"/>
    <property type="molecule type" value="Genomic_DNA"/>
</dbReference>
<dbReference type="OrthoDB" id="9807486at2"/>
<comment type="similarity">
    <text evidence="1 2">Belongs to the UPF0301 (AlgH) family.</text>
</comment>
<keyword evidence="4" id="KW-1185">Reference proteome</keyword>
<dbReference type="Proteomes" id="UP000186400">
    <property type="component" value="Unassembled WGS sequence"/>
</dbReference>
<dbReference type="Pfam" id="PF02622">
    <property type="entry name" value="DUF179"/>
    <property type="match status" value="1"/>
</dbReference>
<dbReference type="SUPFAM" id="SSF143456">
    <property type="entry name" value="VC0467-like"/>
    <property type="match status" value="1"/>
</dbReference>
<dbReference type="InterPro" id="IPR003774">
    <property type="entry name" value="AlgH-like"/>
</dbReference>
<organism evidence="3 4">
    <name type="scientific">Alkalispirochaeta americana</name>
    <dbReference type="NCBI Taxonomy" id="159291"/>
    <lineage>
        <taxon>Bacteria</taxon>
        <taxon>Pseudomonadati</taxon>
        <taxon>Spirochaetota</taxon>
        <taxon>Spirochaetia</taxon>
        <taxon>Spirochaetales</taxon>
        <taxon>Spirochaetaceae</taxon>
        <taxon>Alkalispirochaeta</taxon>
    </lineage>
</organism>
<dbReference type="Gene3D" id="3.40.1740.10">
    <property type="entry name" value="VC0467-like"/>
    <property type="match status" value="1"/>
</dbReference>
<reference evidence="3 4" key="1">
    <citation type="submission" date="2017-01" db="EMBL/GenBank/DDBJ databases">
        <authorList>
            <person name="Mah S.A."/>
            <person name="Swanson W.J."/>
            <person name="Moy G.W."/>
            <person name="Vacquier V.D."/>
        </authorList>
    </citation>
    <scope>NUCLEOTIDE SEQUENCE [LARGE SCALE GENOMIC DNA]</scope>
    <source>
        <strain evidence="3 4">ASpG1</strain>
    </source>
</reference>
<sequence length="205" mass="22879">MSALDDRTGAHPPDLTGYFLIAETDLQDPNFFRAVVLLVDHNEEGAFGLVVNRESEVVAGDVLDNLERSPASGLKVYVGGPVQQNYIFVLHSGIPRRYHSDHALEPCKGVFFEPSFQHILDYMASEDYLALPEKERPQVRVFAGYSGWAPGQLEEELRSDSWFIHPASPDLAFQAHATEGWKKVLSEKGGFYRIVAQTGFKPSLN</sequence>
<proteinExistence type="inferred from homology"/>
<evidence type="ECO:0000313" key="3">
    <source>
        <dbReference type="EMBL" id="SIQ71488.1"/>
    </source>
</evidence>
<dbReference type="GO" id="GO:0005829">
    <property type="term" value="C:cytosol"/>
    <property type="evidence" value="ECO:0007669"/>
    <property type="project" value="TreeGrafter"/>
</dbReference>
<dbReference type="PANTHER" id="PTHR30327:SF1">
    <property type="entry name" value="UPF0301 PROTEIN YQGE"/>
    <property type="match status" value="1"/>
</dbReference>
<gene>
    <name evidence="3" type="ORF">SAMN05920897_11387</name>
</gene>
<dbReference type="HAMAP" id="MF_00758">
    <property type="entry name" value="UPF0301"/>
    <property type="match status" value="1"/>
</dbReference>
<dbReference type="AlphaFoldDB" id="A0A1N6V0W9"/>
<protein>
    <recommendedName>
        <fullName evidence="2">UPF0301 protein SAMN05920897_11387</fullName>
    </recommendedName>
</protein>
<dbReference type="RefSeq" id="WP_076489291.1">
    <property type="nucleotide sequence ID" value="NZ_FTMS01000013.1"/>
</dbReference>
<dbReference type="PANTHER" id="PTHR30327">
    <property type="entry name" value="UNCHARACTERIZED PROTEIN YQGE"/>
    <property type="match status" value="1"/>
</dbReference>
<name>A0A1N6V0W9_9SPIO</name>